<dbReference type="EMBL" id="EQ973897">
    <property type="protein sequence ID" value="EEF39693.1"/>
    <property type="molecule type" value="Genomic_DNA"/>
</dbReference>
<dbReference type="Proteomes" id="UP000008311">
    <property type="component" value="Unassembled WGS sequence"/>
</dbReference>
<name>B9S9D7_RICCO</name>
<sequence>MILLSNRQSPFPTHQEQKQYHAIKARRKHGYCGGPLILLLYFLKGDKGVWISSFLQTAVSNKQKTTANRTVQNSKN</sequence>
<evidence type="ECO:0000313" key="2">
    <source>
        <dbReference type="Proteomes" id="UP000008311"/>
    </source>
</evidence>
<proteinExistence type="predicted"/>
<keyword evidence="2" id="KW-1185">Reference proteome</keyword>
<dbReference type="AlphaFoldDB" id="B9S9D7"/>
<accession>B9S9D7</accession>
<dbReference type="InParanoid" id="B9S9D7"/>
<gene>
    <name evidence="1" type="ORF">RCOM_0884240</name>
</gene>
<protein>
    <submittedName>
        <fullName evidence="1">Uncharacterized protein</fullName>
    </submittedName>
</protein>
<evidence type="ECO:0000313" key="1">
    <source>
        <dbReference type="EMBL" id="EEF39693.1"/>
    </source>
</evidence>
<reference evidence="2" key="1">
    <citation type="journal article" date="2010" name="Nat. Biotechnol.">
        <title>Draft genome sequence of the oilseed species Ricinus communis.</title>
        <authorList>
            <person name="Chan A.P."/>
            <person name="Crabtree J."/>
            <person name="Zhao Q."/>
            <person name="Lorenzi H."/>
            <person name="Orvis J."/>
            <person name="Puiu D."/>
            <person name="Melake-Berhan A."/>
            <person name="Jones K.M."/>
            <person name="Redman J."/>
            <person name="Chen G."/>
            <person name="Cahoon E.B."/>
            <person name="Gedil M."/>
            <person name="Stanke M."/>
            <person name="Haas B.J."/>
            <person name="Wortman J.R."/>
            <person name="Fraser-Liggett C.M."/>
            <person name="Ravel J."/>
            <person name="Rabinowicz P.D."/>
        </authorList>
    </citation>
    <scope>NUCLEOTIDE SEQUENCE [LARGE SCALE GENOMIC DNA]</scope>
    <source>
        <strain evidence="2">cv. Hale</strain>
    </source>
</reference>
<organism evidence="1 2">
    <name type="scientific">Ricinus communis</name>
    <name type="common">Castor bean</name>
    <dbReference type="NCBI Taxonomy" id="3988"/>
    <lineage>
        <taxon>Eukaryota</taxon>
        <taxon>Viridiplantae</taxon>
        <taxon>Streptophyta</taxon>
        <taxon>Embryophyta</taxon>
        <taxon>Tracheophyta</taxon>
        <taxon>Spermatophyta</taxon>
        <taxon>Magnoliopsida</taxon>
        <taxon>eudicotyledons</taxon>
        <taxon>Gunneridae</taxon>
        <taxon>Pentapetalae</taxon>
        <taxon>rosids</taxon>
        <taxon>fabids</taxon>
        <taxon>Malpighiales</taxon>
        <taxon>Euphorbiaceae</taxon>
        <taxon>Acalyphoideae</taxon>
        <taxon>Acalypheae</taxon>
        <taxon>Ricinus</taxon>
    </lineage>
</organism>